<dbReference type="Proteomes" id="UP000298050">
    <property type="component" value="Unassembled WGS sequence"/>
</dbReference>
<evidence type="ECO:0000313" key="12">
    <source>
        <dbReference type="Proteomes" id="UP000298050"/>
    </source>
</evidence>
<accession>A0A4Z0M0R4</accession>
<name>A0A4Z0M0R4_9GAMM</name>
<evidence type="ECO:0000256" key="5">
    <source>
        <dbReference type="ARBA" id="ARBA00023015"/>
    </source>
</evidence>
<protein>
    <recommendedName>
        <fullName evidence="2">Negative regulator of flagellin synthesis</fullName>
    </recommendedName>
    <alternativeName>
        <fullName evidence="8">Anti-sigma-28 factor</fullName>
    </alternativeName>
</protein>
<keyword evidence="11" id="KW-0969">Cilium</keyword>
<dbReference type="EMBL" id="SRLE01000008">
    <property type="protein sequence ID" value="TGD73131.1"/>
    <property type="molecule type" value="Genomic_DNA"/>
</dbReference>
<evidence type="ECO:0000259" key="10">
    <source>
        <dbReference type="Pfam" id="PF04316"/>
    </source>
</evidence>
<dbReference type="GO" id="GO:0044781">
    <property type="term" value="P:bacterial-type flagellum organization"/>
    <property type="evidence" value="ECO:0007669"/>
    <property type="project" value="UniProtKB-KW"/>
</dbReference>
<keyword evidence="3" id="KW-0678">Repressor</keyword>
<evidence type="ECO:0000256" key="1">
    <source>
        <dbReference type="ARBA" id="ARBA00005322"/>
    </source>
</evidence>
<dbReference type="AlphaFoldDB" id="A0A4Z0M0R4"/>
<dbReference type="SUPFAM" id="SSF101498">
    <property type="entry name" value="Anti-sigma factor FlgM"/>
    <property type="match status" value="1"/>
</dbReference>
<feature type="domain" description="Anti-sigma-28 factor FlgM C-terminal" evidence="10">
    <location>
        <begin position="71"/>
        <end position="112"/>
    </location>
</feature>
<keyword evidence="4" id="KW-1005">Bacterial flagellum biogenesis</keyword>
<dbReference type="Pfam" id="PF04316">
    <property type="entry name" value="FlgM"/>
    <property type="match status" value="1"/>
</dbReference>
<dbReference type="InterPro" id="IPR031316">
    <property type="entry name" value="FlgM_C"/>
</dbReference>
<keyword evidence="6" id="KW-0804">Transcription</keyword>
<comment type="function">
    <text evidence="7">Responsible for the coupling of flagellin expression to flagellar assembly by preventing expression of the flagellin genes when a component of the middle class of proteins is defective. It negatively regulates flagellar genes by inhibiting the activity of FliA by directly binding to FliA.</text>
</comment>
<dbReference type="InterPro" id="IPR035890">
    <property type="entry name" value="Anti-sigma-28_factor_FlgM_sf"/>
</dbReference>
<reference evidence="11 12" key="1">
    <citation type="submission" date="2019-04" db="EMBL/GenBank/DDBJ databases">
        <title>Taxonomy of novel Haliea sp. from mangrove soil of West Coast of India.</title>
        <authorList>
            <person name="Verma A."/>
            <person name="Kumar P."/>
            <person name="Krishnamurthi S."/>
        </authorList>
    </citation>
    <scope>NUCLEOTIDE SEQUENCE [LARGE SCALE GENOMIC DNA]</scope>
    <source>
        <strain evidence="11 12">SAOS-164</strain>
    </source>
</reference>
<sequence length="117" mass="12538">MFSPTRLKNFQDRSIQKAYEYHHAARCIVKINNSTPPSLYQVGGKEGPGAARQGTQAGAAPQAGASSSVDLSRLLADSSQDIDSLRVSEVREAIIEGRLEIDTGRIADGLLDNLKGL</sequence>
<evidence type="ECO:0000256" key="6">
    <source>
        <dbReference type="ARBA" id="ARBA00023163"/>
    </source>
</evidence>
<proteinExistence type="inferred from homology"/>
<evidence type="ECO:0000256" key="8">
    <source>
        <dbReference type="ARBA" id="ARBA00030117"/>
    </source>
</evidence>
<evidence type="ECO:0000256" key="2">
    <source>
        <dbReference type="ARBA" id="ARBA00017823"/>
    </source>
</evidence>
<keyword evidence="11" id="KW-0966">Cell projection</keyword>
<comment type="caution">
    <text evidence="11">The sequence shown here is derived from an EMBL/GenBank/DDBJ whole genome shotgun (WGS) entry which is preliminary data.</text>
</comment>
<keyword evidence="5" id="KW-0805">Transcription regulation</keyword>
<dbReference type="GO" id="GO:0045892">
    <property type="term" value="P:negative regulation of DNA-templated transcription"/>
    <property type="evidence" value="ECO:0007669"/>
    <property type="project" value="InterPro"/>
</dbReference>
<evidence type="ECO:0000256" key="7">
    <source>
        <dbReference type="ARBA" id="ARBA00024739"/>
    </source>
</evidence>
<evidence type="ECO:0000313" key="11">
    <source>
        <dbReference type="EMBL" id="TGD73131.1"/>
    </source>
</evidence>
<dbReference type="InterPro" id="IPR007412">
    <property type="entry name" value="FlgM"/>
</dbReference>
<dbReference type="NCBIfam" id="TIGR03824">
    <property type="entry name" value="FlgM_jcvi"/>
    <property type="match status" value="1"/>
</dbReference>
<keyword evidence="11" id="KW-0282">Flagellum</keyword>
<evidence type="ECO:0000256" key="3">
    <source>
        <dbReference type="ARBA" id="ARBA00022491"/>
    </source>
</evidence>
<evidence type="ECO:0000256" key="4">
    <source>
        <dbReference type="ARBA" id="ARBA00022795"/>
    </source>
</evidence>
<evidence type="ECO:0000256" key="9">
    <source>
        <dbReference type="SAM" id="MobiDB-lite"/>
    </source>
</evidence>
<keyword evidence="12" id="KW-1185">Reference proteome</keyword>
<feature type="region of interest" description="Disordered" evidence="9">
    <location>
        <begin position="39"/>
        <end position="65"/>
    </location>
</feature>
<dbReference type="OrthoDB" id="5298032at2"/>
<organism evidence="11 12">
    <name type="scientific">Mangrovimicrobium sediminis</name>
    <dbReference type="NCBI Taxonomy" id="2562682"/>
    <lineage>
        <taxon>Bacteria</taxon>
        <taxon>Pseudomonadati</taxon>
        <taxon>Pseudomonadota</taxon>
        <taxon>Gammaproteobacteria</taxon>
        <taxon>Cellvibrionales</taxon>
        <taxon>Halieaceae</taxon>
        <taxon>Mangrovimicrobium</taxon>
    </lineage>
</organism>
<feature type="compositionally biased region" description="Low complexity" evidence="9">
    <location>
        <begin position="48"/>
        <end position="65"/>
    </location>
</feature>
<comment type="similarity">
    <text evidence="1">Belongs to the FlgM family.</text>
</comment>
<gene>
    <name evidence="11" type="primary">flgM</name>
    <name evidence="11" type="ORF">E4634_12695</name>
</gene>